<dbReference type="EMBL" id="CADCXU010005785">
    <property type="protein sequence ID" value="CAA9997423.1"/>
    <property type="molecule type" value="Genomic_DNA"/>
</dbReference>
<name>A0A6H5G4H1_9HEMI</name>
<feature type="non-terminal residue" evidence="2">
    <location>
        <position position="55"/>
    </location>
</feature>
<sequence length="55" mass="6842">MLMFVCLFYRRIRLKKPNWRNLVSKLRMLTIRTTLKRKKKNPRAKRMRVPPTNLK</sequence>
<proteinExistence type="predicted"/>
<gene>
    <name evidence="2" type="ORF">NTEN_LOCUS3725</name>
</gene>
<feature type="compositionally biased region" description="Basic residues" evidence="1">
    <location>
        <begin position="35"/>
        <end position="48"/>
    </location>
</feature>
<accession>A0A6H5G4H1</accession>
<evidence type="ECO:0000313" key="3">
    <source>
        <dbReference type="Proteomes" id="UP000479000"/>
    </source>
</evidence>
<evidence type="ECO:0000256" key="1">
    <source>
        <dbReference type="SAM" id="MobiDB-lite"/>
    </source>
</evidence>
<dbReference type="AlphaFoldDB" id="A0A6H5G4H1"/>
<protein>
    <submittedName>
        <fullName evidence="2">Uncharacterized protein</fullName>
    </submittedName>
</protein>
<organism evidence="2 3">
    <name type="scientific">Nesidiocoris tenuis</name>
    <dbReference type="NCBI Taxonomy" id="355587"/>
    <lineage>
        <taxon>Eukaryota</taxon>
        <taxon>Metazoa</taxon>
        <taxon>Ecdysozoa</taxon>
        <taxon>Arthropoda</taxon>
        <taxon>Hexapoda</taxon>
        <taxon>Insecta</taxon>
        <taxon>Pterygota</taxon>
        <taxon>Neoptera</taxon>
        <taxon>Paraneoptera</taxon>
        <taxon>Hemiptera</taxon>
        <taxon>Heteroptera</taxon>
        <taxon>Panheteroptera</taxon>
        <taxon>Cimicomorpha</taxon>
        <taxon>Miridae</taxon>
        <taxon>Dicyphina</taxon>
        <taxon>Nesidiocoris</taxon>
    </lineage>
</organism>
<keyword evidence="3" id="KW-1185">Reference proteome</keyword>
<reference evidence="2 3" key="1">
    <citation type="submission" date="2020-02" db="EMBL/GenBank/DDBJ databases">
        <authorList>
            <person name="Ferguson B K."/>
        </authorList>
    </citation>
    <scope>NUCLEOTIDE SEQUENCE [LARGE SCALE GENOMIC DNA]</scope>
</reference>
<evidence type="ECO:0000313" key="2">
    <source>
        <dbReference type="EMBL" id="CAA9997423.1"/>
    </source>
</evidence>
<feature type="region of interest" description="Disordered" evidence="1">
    <location>
        <begin position="35"/>
        <end position="55"/>
    </location>
</feature>
<dbReference type="Proteomes" id="UP000479000">
    <property type="component" value="Unassembled WGS sequence"/>
</dbReference>